<organism evidence="3 4">
    <name type="scientific">Haemonchus contortus</name>
    <name type="common">Barber pole worm</name>
    <dbReference type="NCBI Taxonomy" id="6289"/>
    <lineage>
        <taxon>Eukaryota</taxon>
        <taxon>Metazoa</taxon>
        <taxon>Ecdysozoa</taxon>
        <taxon>Nematoda</taxon>
        <taxon>Chromadorea</taxon>
        <taxon>Rhabditida</taxon>
        <taxon>Rhabditina</taxon>
        <taxon>Rhabditomorpha</taxon>
        <taxon>Strongyloidea</taxon>
        <taxon>Trichostrongylidae</taxon>
        <taxon>Haemonchus</taxon>
    </lineage>
</organism>
<sequence>MIYEVMVLINLFIFVIYPFNCARRRAFGGRNRRSCSKSPKDRRSKMESIQRPPRSRSRKRSKQIQKQQEEQEKEKQKQKQLLQQRQQQKQKQRTQAVRRAKTNKDSKETVTGMDEGGYEVCPDMTPSQLERAKNMDDGAANNQLMTVL</sequence>
<feature type="region of interest" description="Disordered" evidence="1">
    <location>
        <begin position="28"/>
        <end position="124"/>
    </location>
</feature>
<evidence type="ECO:0000256" key="2">
    <source>
        <dbReference type="SAM" id="Phobius"/>
    </source>
</evidence>
<name>A0A7I5E526_HAECO</name>
<evidence type="ECO:0000313" key="4">
    <source>
        <dbReference type="WBParaSite" id="HCON_00002480-00001"/>
    </source>
</evidence>
<feature type="transmembrane region" description="Helical" evidence="2">
    <location>
        <begin position="6"/>
        <end position="23"/>
    </location>
</feature>
<feature type="compositionally biased region" description="Basic residues" evidence="1">
    <location>
        <begin position="28"/>
        <end position="37"/>
    </location>
</feature>
<reference evidence="4" key="1">
    <citation type="submission" date="2020-12" db="UniProtKB">
        <authorList>
            <consortium name="WormBaseParasite"/>
        </authorList>
    </citation>
    <scope>IDENTIFICATION</scope>
    <source>
        <strain evidence="4">MHco3</strain>
    </source>
</reference>
<keyword evidence="2" id="KW-1133">Transmembrane helix</keyword>
<keyword evidence="2" id="KW-0472">Membrane</keyword>
<feature type="compositionally biased region" description="Basic residues" evidence="1">
    <location>
        <begin position="88"/>
        <end position="101"/>
    </location>
</feature>
<evidence type="ECO:0000313" key="3">
    <source>
        <dbReference type="Proteomes" id="UP000025227"/>
    </source>
</evidence>
<feature type="compositionally biased region" description="Basic residues" evidence="1">
    <location>
        <begin position="53"/>
        <end position="63"/>
    </location>
</feature>
<proteinExistence type="predicted"/>
<dbReference type="WBParaSite" id="HCON_00002480-00001">
    <property type="protein sequence ID" value="HCON_00002480-00001"/>
    <property type="gene ID" value="HCON_00002480"/>
</dbReference>
<feature type="compositionally biased region" description="Basic and acidic residues" evidence="1">
    <location>
        <begin position="67"/>
        <end position="77"/>
    </location>
</feature>
<evidence type="ECO:0000256" key="1">
    <source>
        <dbReference type="SAM" id="MobiDB-lite"/>
    </source>
</evidence>
<keyword evidence="3" id="KW-1185">Reference proteome</keyword>
<dbReference type="Proteomes" id="UP000025227">
    <property type="component" value="Unplaced"/>
</dbReference>
<accession>A0A7I5E526</accession>
<keyword evidence="2" id="KW-0812">Transmembrane</keyword>
<feature type="compositionally biased region" description="Basic and acidic residues" evidence="1">
    <location>
        <begin position="38"/>
        <end position="48"/>
    </location>
</feature>
<dbReference type="AlphaFoldDB" id="A0A7I5E526"/>
<protein>
    <submittedName>
        <fullName evidence="4">Uncharacterized protein</fullName>
    </submittedName>
</protein>